<dbReference type="InterPro" id="IPR011994">
    <property type="entry name" value="Cytidylate_kinase_dom"/>
</dbReference>
<dbReference type="GO" id="GO:0005524">
    <property type="term" value="F:ATP binding"/>
    <property type="evidence" value="ECO:0007669"/>
    <property type="project" value="UniProtKB-UniRule"/>
</dbReference>
<keyword evidence="3 9" id="KW-0808">Transferase</keyword>
<dbReference type="PANTHER" id="PTHR21299:SF2">
    <property type="entry name" value="CYTIDYLATE KINASE"/>
    <property type="match status" value="1"/>
</dbReference>
<dbReference type="HAMAP" id="MF_00238">
    <property type="entry name" value="Cytidyl_kinase_type1"/>
    <property type="match status" value="1"/>
</dbReference>
<dbReference type="Pfam" id="PF02224">
    <property type="entry name" value="Cytidylate_kin"/>
    <property type="match status" value="1"/>
</dbReference>
<dbReference type="OrthoDB" id="9807434at2"/>
<comment type="caution">
    <text evidence="11">The sequence shown here is derived from an EMBL/GenBank/DDBJ whole genome shotgun (WGS) entry which is preliminary data.</text>
</comment>
<keyword evidence="4 9" id="KW-0547">Nucleotide-binding</keyword>
<comment type="subcellular location">
    <subcellularLocation>
        <location evidence="9">Cytoplasm</location>
    </subcellularLocation>
</comment>
<dbReference type="Gene3D" id="3.40.50.300">
    <property type="entry name" value="P-loop containing nucleotide triphosphate hydrolases"/>
    <property type="match status" value="1"/>
</dbReference>
<evidence type="ECO:0000256" key="8">
    <source>
        <dbReference type="ARBA" id="ARBA00048478"/>
    </source>
</evidence>
<dbReference type="SUPFAM" id="SSF52540">
    <property type="entry name" value="P-loop containing nucleoside triphosphate hydrolases"/>
    <property type="match status" value="1"/>
</dbReference>
<dbReference type="EC" id="2.7.4.25" evidence="9"/>
<dbReference type="GO" id="GO:0005829">
    <property type="term" value="C:cytosol"/>
    <property type="evidence" value="ECO:0007669"/>
    <property type="project" value="TreeGrafter"/>
</dbReference>
<dbReference type="GO" id="GO:0036431">
    <property type="term" value="F:dCMP kinase activity"/>
    <property type="evidence" value="ECO:0007669"/>
    <property type="project" value="InterPro"/>
</dbReference>
<evidence type="ECO:0000256" key="4">
    <source>
        <dbReference type="ARBA" id="ARBA00022741"/>
    </source>
</evidence>
<feature type="binding site" evidence="9">
    <location>
        <begin position="10"/>
        <end position="18"/>
    </location>
    <ligand>
        <name>ATP</name>
        <dbReference type="ChEBI" id="CHEBI:30616"/>
    </ligand>
</feature>
<evidence type="ECO:0000256" key="1">
    <source>
        <dbReference type="ARBA" id="ARBA00009427"/>
    </source>
</evidence>
<evidence type="ECO:0000256" key="2">
    <source>
        <dbReference type="ARBA" id="ARBA00022490"/>
    </source>
</evidence>
<evidence type="ECO:0000313" key="11">
    <source>
        <dbReference type="EMBL" id="PWA12391.1"/>
    </source>
</evidence>
<protein>
    <recommendedName>
        <fullName evidence="9">Cytidylate kinase</fullName>
        <shortName evidence="9">CK</shortName>
        <ecNumber evidence="9">2.7.4.25</ecNumber>
    </recommendedName>
    <alternativeName>
        <fullName evidence="9">Cytidine monophosphate kinase</fullName>
        <shortName evidence="9">CMP kinase</shortName>
    </alternativeName>
</protein>
<comment type="similarity">
    <text evidence="1 9">Belongs to the cytidylate kinase family. Type 1 subfamily.</text>
</comment>
<sequence>MRKIQIAIDGPAGAGKSTVARQVASNLNYLYIDTGAMFRALTYEAIKANIHFSDAAGLKKLLENTEIHLIQDKVGQKVIVNGEDVTEAIRSQEVTNAVSKVAVHKEVREEMLTRQRFLAKNGGVVMDGRDIGTCVLKDAALKIFLTASVEERARRRFEELLSKGVSTNLDELQTEIELRDRQDSEREIAPLKKAEDAIVIDSTNLSIQEVVNKILGLVKERNG</sequence>
<evidence type="ECO:0000256" key="7">
    <source>
        <dbReference type="ARBA" id="ARBA00047615"/>
    </source>
</evidence>
<comment type="catalytic activity">
    <reaction evidence="8 9">
        <text>CMP + ATP = CDP + ADP</text>
        <dbReference type="Rhea" id="RHEA:11600"/>
        <dbReference type="ChEBI" id="CHEBI:30616"/>
        <dbReference type="ChEBI" id="CHEBI:58069"/>
        <dbReference type="ChEBI" id="CHEBI:60377"/>
        <dbReference type="ChEBI" id="CHEBI:456216"/>
        <dbReference type="EC" id="2.7.4.25"/>
    </reaction>
</comment>
<dbReference type="GO" id="GO:0036430">
    <property type="term" value="F:CMP kinase activity"/>
    <property type="evidence" value="ECO:0007669"/>
    <property type="project" value="RHEA"/>
</dbReference>
<dbReference type="InterPro" id="IPR027417">
    <property type="entry name" value="P-loop_NTPase"/>
</dbReference>
<evidence type="ECO:0000256" key="9">
    <source>
        <dbReference type="HAMAP-Rule" id="MF_00238"/>
    </source>
</evidence>
<dbReference type="AlphaFoldDB" id="A0A2U1K4E1"/>
<reference evidence="11 12" key="1">
    <citation type="submission" date="2018-04" db="EMBL/GenBank/DDBJ databases">
        <title>Camelliibacillus theae gen. nov., sp. nov., isolated from Pu'er tea.</title>
        <authorList>
            <person name="Niu L."/>
        </authorList>
    </citation>
    <scope>NUCLEOTIDE SEQUENCE [LARGE SCALE GENOMIC DNA]</scope>
    <source>
        <strain evidence="11 12">T8</strain>
    </source>
</reference>
<dbReference type="GO" id="GO:0006220">
    <property type="term" value="P:pyrimidine nucleotide metabolic process"/>
    <property type="evidence" value="ECO:0007669"/>
    <property type="project" value="UniProtKB-UniRule"/>
</dbReference>
<organism evidence="11 12">
    <name type="scientific">Pueribacillus theae</name>
    <dbReference type="NCBI Taxonomy" id="2171751"/>
    <lineage>
        <taxon>Bacteria</taxon>
        <taxon>Bacillati</taxon>
        <taxon>Bacillota</taxon>
        <taxon>Bacilli</taxon>
        <taxon>Bacillales</taxon>
        <taxon>Bacillaceae</taxon>
        <taxon>Pueribacillus</taxon>
    </lineage>
</organism>
<keyword evidence="6 9" id="KW-0067">ATP-binding</keyword>
<keyword evidence="5 9" id="KW-0418">Kinase</keyword>
<name>A0A2U1K4E1_9BACI</name>
<dbReference type="NCBIfam" id="TIGR00017">
    <property type="entry name" value="cmk"/>
    <property type="match status" value="1"/>
</dbReference>
<dbReference type="PANTHER" id="PTHR21299">
    <property type="entry name" value="CYTIDYLATE KINASE/PANTOATE-BETA-ALANINE LIGASE"/>
    <property type="match status" value="1"/>
</dbReference>
<dbReference type="GO" id="GO:0015949">
    <property type="term" value="P:nucleobase-containing small molecule interconversion"/>
    <property type="evidence" value="ECO:0007669"/>
    <property type="project" value="TreeGrafter"/>
</dbReference>
<proteinExistence type="inferred from homology"/>
<evidence type="ECO:0000259" key="10">
    <source>
        <dbReference type="Pfam" id="PF02224"/>
    </source>
</evidence>
<evidence type="ECO:0000313" key="12">
    <source>
        <dbReference type="Proteomes" id="UP000245998"/>
    </source>
</evidence>
<evidence type="ECO:0000256" key="6">
    <source>
        <dbReference type="ARBA" id="ARBA00022840"/>
    </source>
</evidence>
<accession>A0A2U1K4E1</accession>
<gene>
    <name evidence="9" type="primary">cmk</name>
    <name evidence="11" type="ORF">DCC39_06210</name>
</gene>
<evidence type="ECO:0000256" key="3">
    <source>
        <dbReference type="ARBA" id="ARBA00022679"/>
    </source>
</evidence>
<dbReference type="EMBL" id="QCZG01000009">
    <property type="protein sequence ID" value="PWA12391.1"/>
    <property type="molecule type" value="Genomic_DNA"/>
</dbReference>
<comment type="catalytic activity">
    <reaction evidence="7 9">
        <text>dCMP + ATP = dCDP + ADP</text>
        <dbReference type="Rhea" id="RHEA:25094"/>
        <dbReference type="ChEBI" id="CHEBI:30616"/>
        <dbReference type="ChEBI" id="CHEBI:57566"/>
        <dbReference type="ChEBI" id="CHEBI:58593"/>
        <dbReference type="ChEBI" id="CHEBI:456216"/>
        <dbReference type="EC" id="2.7.4.25"/>
    </reaction>
</comment>
<feature type="domain" description="Cytidylate kinase" evidence="10">
    <location>
        <begin position="6"/>
        <end position="219"/>
    </location>
</feature>
<dbReference type="RefSeq" id="WP_116554025.1">
    <property type="nucleotide sequence ID" value="NZ_QCZG01000009.1"/>
</dbReference>
<keyword evidence="2 9" id="KW-0963">Cytoplasm</keyword>
<keyword evidence="12" id="KW-1185">Reference proteome</keyword>
<dbReference type="Proteomes" id="UP000245998">
    <property type="component" value="Unassembled WGS sequence"/>
</dbReference>
<dbReference type="InterPro" id="IPR003136">
    <property type="entry name" value="Cytidylate_kin"/>
</dbReference>
<dbReference type="CDD" id="cd02020">
    <property type="entry name" value="CMPK"/>
    <property type="match status" value="1"/>
</dbReference>
<evidence type="ECO:0000256" key="5">
    <source>
        <dbReference type="ARBA" id="ARBA00022777"/>
    </source>
</evidence>